<accession>A0AAU9QHN6</accession>
<protein>
    <submittedName>
        <fullName evidence="1">Uncharacterized protein</fullName>
    </submittedName>
</protein>
<evidence type="ECO:0000313" key="2">
    <source>
        <dbReference type="Proteomes" id="UP001295462"/>
    </source>
</evidence>
<name>A0AAU9QHN6_9VIBR</name>
<sequence length="43" mass="5170">MVFYPYTLLDIILKILQNQLHYEHGVRFMVPLPDLMLINLIKL</sequence>
<proteinExistence type="predicted"/>
<reference evidence="1" key="1">
    <citation type="submission" date="2022-01" db="EMBL/GenBank/DDBJ databases">
        <authorList>
            <person name="Lagorce A."/>
        </authorList>
    </citation>
    <scope>NUCLEOTIDE SEQUENCE</scope>
    <source>
        <strain evidence="1">Th15_F1_A12</strain>
    </source>
</reference>
<organism evidence="1 2">
    <name type="scientific">Vibrio jasicida</name>
    <dbReference type="NCBI Taxonomy" id="766224"/>
    <lineage>
        <taxon>Bacteria</taxon>
        <taxon>Pseudomonadati</taxon>
        <taxon>Pseudomonadota</taxon>
        <taxon>Gammaproteobacteria</taxon>
        <taxon>Vibrionales</taxon>
        <taxon>Vibrionaceae</taxon>
        <taxon>Vibrio</taxon>
    </lineage>
</organism>
<comment type="caution">
    <text evidence="1">The sequence shown here is derived from an EMBL/GenBank/DDBJ whole genome shotgun (WGS) entry which is preliminary data.</text>
</comment>
<evidence type="ECO:0000313" key="1">
    <source>
        <dbReference type="EMBL" id="CAH1579985.1"/>
    </source>
</evidence>
<dbReference type="EMBL" id="CAKMUD010000068">
    <property type="protein sequence ID" value="CAH1579985.1"/>
    <property type="molecule type" value="Genomic_DNA"/>
</dbReference>
<gene>
    <name evidence="1" type="ORF">THF1A12_160046</name>
</gene>
<dbReference type="AlphaFoldDB" id="A0AAU9QHN6"/>
<dbReference type="Proteomes" id="UP001295462">
    <property type="component" value="Unassembled WGS sequence"/>
</dbReference>